<organism evidence="1">
    <name type="scientific">marine sediment metagenome</name>
    <dbReference type="NCBI Taxonomy" id="412755"/>
    <lineage>
        <taxon>unclassified sequences</taxon>
        <taxon>metagenomes</taxon>
        <taxon>ecological metagenomes</taxon>
    </lineage>
</organism>
<proteinExistence type="predicted"/>
<evidence type="ECO:0000313" key="1">
    <source>
        <dbReference type="EMBL" id="GAH13710.1"/>
    </source>
</evidence>
<accession>X1DZU8</accession>
<protein>
    <submittedName>
        <fullName evidence="1">Uncharacterized protein</fullName>
    </submittedName>
</protein>
<name>X1DZU8_9ZZZZ</name>
<dbReference type="AlphaFoldDB" id="X1DZU8"/>
<reference evidence="1" key="1">
    <citation type="journal article" date="2014" name="Front. Microbiol.">
        <title>High frequency of phylogenetically diverse reductive dehalogenase-homologous genes in deep subseafloor sedimentary metagenomes.</title>
        <authorList>
            <person name="Kawai M."/>
            <person name="Futagami T."/>
            <person name="Toyoda A."/>
            <person name="Takaki Y."/>
            <person name="Nishi S."/>
            <person name="Hori S."/>
            <person name="Arai W."/>
            <person name="Tsubouchi T."/>
            <person name="Morono Y."/>
            <person name="Uchiyama I."/>
            <person name="Ito T."/>
            <person name="Fujiyama A."/>
            <person name="Inagaki F."/>
            <person name="Takami H."/>
        </authorList>
    </citation>
    <scope>NUCLEOTIDE SEQUENCE</scope>
    <source>
        <strain evidence="1">Expedition CK06-06</strain>
    </source>
</reference>
<feature type="non-terminal residue" evidence="1">
    <location>
        <position position="75"/>
    </location>
</feature>
<gene>
    <name evidence="1" type="ORF">S01H4_58284</name>
</gene>
<sequence length="75" mass="8640">MEKISYQGLPNCYRLFNECIELIATTDIGPRIIRFGFVGQQNEFAEFAHMIGKTGGNEWRVYGGHRLWHAPEARP</sequence>
<comment type="caution">
    <text evidence="1">The sequence shown here is derived from an EMBL/GenBank/DDBJ whole genome shotgun (WGS) entry which is preliminary data.</text>
</comment>
<dbReference type="EMBL" id="BART01034029">
    <property type="protein sequence ID" value="GAH13710.1"/>
    <property type="molecule type" value="Genomic_DNA"/>
</dbReference>